<reference evidence="2 3" key="1">
    <citation type="submission" date="2017-10" db="EMBL/GenBank/DDBJ databases">
        <title>The draft genome sequence of Lewinella nigricans NBRC 102662.</title>
        <authorList>
            <person name="Wang K."/>
        </authorList>
    </citation>
    <scope>NUCLEOTIDE SEQUENCE [LARGE SCALE GENOMIC DNA]</scope>
    <source>
        <strain evidence="2 3">NBRC 102662</strain>
    </source>
</reference>
<comment type="caution">
    <text evidence="2">The sequence shown here is derived from an EMBL/GenBank/DDBJ whole genome shotgun (WGS) entry which is preliminary data.</text>
</comment>
<dbReference type="Pfam" id="PF04397">
    <property type="entry name" value="LytTR"/>
    <property type="match status" value="1"/>
</dbReference>
<dbReference type="PROSITE" id="PS50930">
    <property type="entry name" value="HTH_LYTTR"/>
    <property type="match status" value="1"/>
</dbReference>
<dbReference type="SMART" id="SM00850">
    <property type="entry name" value="LytTR"/>
    <property type="match status" value="1"/>
</dbReference>
<dbReference type="InterPro" id="IPR046947">
    <property type="entry name" value="LytR-like"/>
</dbReference>
<name>A0A2D0N286_FLAN2</name>
<organism evidence="2 3">
    <name type="scientific">Flavilitoribacter nigricans (strain ATCC 23147 / DSM 23189 / NBRC 102662 / NCIMB 1420 / SS-2)</name>
    <name type="common">Lewinella nigricans</name>
    <dbReference type="NCBI Taxonomy" id="1122177"/>
    <lineage>
        <taxon>Bacteria</taxon>
        <taxon>Pseudomonadati</taxon>
        <taxon>Bacteroidota</taxon>
        <taxon>Saprospiria</taxon>
        <taxon>Saprospirales</taxon>
        <taxon>Lewinellaceae</taxon>
        <taxon>Flavilitoribacter</taxon>
    </lineage>
</organism>
<gene>
    <name evidence="2" type="ORF">CRP01_30950</name>
</gene>
<evidence type="ECO:0000313" key="2">
    <source>
        <dbReference type="EMBL" id="PHN02615.1"/>
    </source>
</evidence>
<dbReference type="PANTHER" id="PTHR37299:SF1">
    <property type="entry name" value="STAGE 0 SPORULATION PROTEIN A HOMOLOG"/>
    <property type="match status" value="1"/>
</dbReference>
<evidence type="ECO:0000259" key="1">
    <source>
        <dbReference type="PROSITE" id="PS50930"/>
    </source>
</evidence>
<dbReference type="AlphaFoldDB" id="A0A2D0N286"/>
<dbReference type="PANTHER" id="PTHR37299">
    <property type="entry name" value="TRANSCRIPTIONAL REGULATOR-RELATED"/>
    <property type="match status" value="1"/>
</dbReference>
<dbReference type="Proteomes" id="UP000223913">
    <property type="component" value="Unassembled WGS sequence"/>
</dbReference>
<feature type="domain" description="HTH LytTR-type" evidence="1">
    <location>
        <begin position="13"/>
        <end position="106"/>
    </location>
</feature>
<protein>
    <recommendedName>
        <fullName evidence="1">HTH LytTR-type domain-containing protein</fullName>
    </recommendedName>
</protein>
<keyword evidence="3" id="KW-1185">Reference proteome</keyword>
<proteinExistence type="predicted"/>
<evidence type="ECO:0000313" key="3">
    <source>
        <dbReference type="Proteomes" id="UP000223913"/>
    </source>
</evidence>
<accession>A0A2D0N286</accession>
<dbReference type="OrthoDB" id="1430683at2"/>
<dbReference type="InterPro" id="IPR007492">
    <property type="entry name" value="LytTR_DNA-bd_dom"/>
</dbReference>
<sequence>MNTMPPQINYPEILLTVAGEQIFVQIEEIMYLEAKGSYTDIYLADGQKCRISKKLKLALKILNADYFVRIHHSYALNLKYLAGFCNGDSASVKLKDGSQLPLSRSRKTDFLSFFKRL</sequence>
<dbReference type="EMBL" id="PDUD01000038">
    <property type="protein sequence ID" value="PHN02615.1"/>
    <property type="molecule type" value="Genomic_DNA"/>
</dbReference>
<dbReference type="Gene3D" id="2.40.50.1020">
    <property type="entry name" value="LytTr DNA-binding domain"/>
    <property type="match status" value="1"/>
</dbReference>
<dbReference type="GO" id="GO:0000156">
    <property type="term" value="F:phosphorelay response regulator activity"/>
    <property type="evidence" value="ECO:0007669"/>
    <property type="project" value="InterPro"/>
</dbReference>
<dbReference type="GO" id="GO:0003677">
    <property type="term" value="F:DNA binding"/>
    <property type="evidence" value="ECO:0007669"/>
    <property type="project" value="InterPro"/>
</dbReference>